<gene>
    <name evidence="1" type="ORF">CK510_10645</name>
</gene>
<accession>A0A2A2TJY5</accession>
<proteinExistence type="predicted"/>
<reference evidence="1 2" key="1">
    <citation type="submission" date="2017-08" db="EMBL/GenBank/DDBJ databases">
        <title>Draft genome sequence of filamentous cyanobacterium Calothrix elsteri CCALA 953.</title>
        <authorList>
            <person name="Gagunashvili A.N."/>
            <person name="Elster J."/>
            <person name="Andresson O.S."/>
        </authorList>
    </citation>
    <scope>NUCLEOTIDE SEQUENCE [LARGE SCALE GENOMIC DNA]</scope>
    <source>
        <strain evidence="1 2">CCALA 953</strain>
    </source>
</reference>
<name>A0A2A2TJY5_9CYAN</name>
<dbReference type="RefSeq" id="WP_095721674.1">
    <property type="nucleotide sequence ID" value="NZ_NTFS01000092.1"/>
</dbReference>
<keyword evidence="2" id="KW-1185">Reference proteome</keyword>
<organism evidence="1 2">
    <name type="scientific">Brunnivagina elsteri CCALA 953</name>
    <dbReference type="NCBI Taxonomy" id="987040"/>
    <lineage>
        <taxon>Bacteria</taxon>
        <taxon>Bacillati</taxon>
        <taxon>Cyanobacteriota</taxon>
        <taxon>Cyanophyceae</taxon>
        <taxon>Nostocales</taxon>
        <taxon>Calotrichaceae</taxon>
        <taxon>Brunnivagina</taxon>
    </lineage>
</organism>
<dbReference type="Proteomes" id="UP000218238">
    <property type="component" value="Unassembled WGS sequence"/>
</dbReference>
<evidence type="ECO:0000313" key="2">
    <source>
        <dbReference type="Proteomes" id="UP000218238"/>
    </source>
</evidence>
<dbReference type="AlphaFoldDB" id="A0A2A2TJY5"/>
<sequence>MTNDKIHTITSINSYILIIFHTQVQCWQFRVISPGGDVSGELKIYYSAEAAETAGREWVEKKK</sequence>
<protein>
    <submittedName>
        <fullName evidence="1">Uncharacterized protein</fullName>
    </submittedName>
</protein>
<dbReference type="OrthoDB" id="515822at2"/>
<dbReference type="EMBL" id="NTFS01000092">
    <property type="protein sequence ID" value="PAX56122.1"/>
    <property type="molecule type" value="Genomic_DNA"/>
</dbReference>
<comment type="caution">
    <text evidence="1">The sequence shown here is derived from an EMBL/GenBank/DDBJ whole genome shotgun (WGS) entry which is preliminary data.</text>
</comment>
<evidence type="ECO:0000313" key="1">
    <source>
        <dbReference type="EMBL" id="PAX56122.1"/>
    </source>
</evidence>